<reference evidence="3" key="1">
    <citation type="journal article" date="2019" name="Int. J. Syst. Evol. Microbiol.">
        <title>The Global Catalogue of Microorganisms (GCM) 10K type strain sequencing project: providing services to taxonomists for standard genome sequencing and annotation.</title>
        <authorList>
            <consortium name="The Broad Institute Genomics Platform"/>
            <consortium name="The Broad Institute Genome Sequencing Center for Infectious Disease"/>
            <person name="Wu L."/>
            <person name="Ma J."/>
        </authorList>
    </citation>
    <scope>NUCLEOTIDE SEQUENCE [LARGE SCALE GENOMIC DNA]</scope>
    <source>
        <strain evidence="3">CCUG 56042</strain>
    </source>
</reference>
<evidence type="ECO:0000313" key="2">
    <source>
        <dbReference type="EMBL" id="MFC5427493.1"/>
    </source>
</evidence>
<dbReference type="RefSeq" id="WP_377708937.1">
    <property type="nucleotide sequence ID" value="NZ_JBHSMP010000005.1"/>
</dbReference>
<dbReference type="EMBL" id="JBHSMP010000005">
    <property type="protein sequence ID" value="MFC5427493.1"/>
    <property type="molecule type" value="Genomic_DNA"/>
</dbReference>
<comment type="caution">
    <text evidence="2">The sequence shown here is derived from an EMBL/GenBank/DDBJ whole genome shotgun (WGS) entry which is preliminary data.</text>
</comment>
<sequence length="87" mass="9835">MKYAIIIFVISLVMGFHNQRKLDRLEKYEFEHRTDGGVVGFSSYKDAKRHSRKKESAVSSMSLWSVLAAMSLLAILAIWGWGKLATG</sequence>
<keyword evidence="1" id="KW-1133">Transmembrane helix</keyword>
<accession>A0ABW0J398</accession>
<proteinExistence type="predicted"/>
<evidence type="ECO:0000256" key="1">
    <source>
        <dbReference type="SAM" id="Phobius"/>
    </source>
</evidence>
<keyword evidence="1" id="KW-0812">Transmembrane</keyword>
<protein>
    <submittedName>
        <fullName evidence="2">Uncharacterized protein</fullName>
    </submittedName>
</protein>
<keyword evidence="3" id="KW-1185">Reference proteome</keyword>
<feature type="transmembrane region" description="Helical" evidence="1">
    <location>
        <begin position="61"/>
        <end position="81"/>
    </location>
</feature>
<evidence type="ECO:0000313" key="3">
    <source>
        <dbReference type="Proteomes" id="UP001596103"/>
    </source>
</evidence>
<name>A0ABW0J398_9BURK</name>
<dbReference type="Proteomes" id="UP001596103">
    <property type="component" value="Unassembled WGS sequence"/>
</dbReference>
<organism evidence="2 3">
    <name type="scientific">Paraburkholderia denitrificans</name>
    <dbReference type="NCBI Taxonomy" id="694025"/>
    <lineage>
        <taxon>Bacteria</taxon>
        <taxon>Pseudomonadati</taxon>
        <taxon>Pseudomonadota</taxon>
        <taxon>Betaproteobacteria</taxon>
        <taxon>Burkholderiales</taxon>
        <taxon>Burkholderiaceae</taxon>
        <taxon>Paraburkholderia</taxon>
    </lineage>
</organism>
<keyword evidence="1" id="KW-0472">Membrane</keyword>
<gene>
    <name evidence="2" type="ORF">ACFPTO_01520</name>
</gene>